<gene>
    <name evidence="1" type="ORF">GRJ2_000677000</name>
</gene>
<evidence type="ECO:0000313" key="2">
    <source>
        <dbReference type="Proteomes" id="UP001623348"/>
    </source>
</evidence>
<reference evidence="1 2" key="1">
    <citation type="submission" date="2024-06" db="EMBL/GenBank/DDBJ databases">
        <title>The draft genome of Grus japonensis, version 3.</title>
        <authorList>
            <person name="Nabeshima K."/>
            <person name="Suzuki S."/>
            <person name="Onuma M."/>
        </authorList>
    </citation>
    <scope>NUCLEOTIDE SEQUENCE [LARGE SCALE GENOMIC DNA]</scope>
    <source>
        <strain evidence="1 2">451A</strain>
    </source>
</reference>
<sequence>MDNNKLNIGQQCITAATKANWILGCICRGITSRDRDVIIPLYSALVRQHLEYCDQFWSPQFKKDVDRLERVHRRTTKMIKGLENLSYEERFTVFQYLKGNYKEDGGSLFMRSYMEKTRGNRYKLHWERFHLDIRKKFFTVRTIIHWNNLPRDVVESSSLEVFKTTEQGAR</sequence>
<dbReference type="AlphaFoldDB" id="A0ABC9WAS7"/>
<dbReference type="Proteomes" id="UP001623348">
    <property type="component" value="Unassembled WGS sequence"/>
</dbReference>
<evidence type="ECO:0000313" key="1">
    <source>
        <dbReference type="EMBL" id="GAB0182117.1"/>
    </source>
</evidence>
<comment type="caution">
    <text evidence="1">The sequence shown here is derived from an EMBL/GenBank/DDBJ whole genome shotgun (WGS) entry which is preliminary data.</text>
</comment>
<name>A0ABC9WAS7_GRUJA</name>
<proteinExistence type="predicted"/>
<dbReference type="PANTHER" id="PTHR33332">
    <property type="entry name" value="REVERSE TRANSCRIPTASE DOMAIN-CONTAINING PROTEIN"/>
    <property type="match status" value="1"/>
</dbReference>
<protein>
    <submittedName>
        <fullName evidence="1">Uncharacterized protein</fullName>
    </submittedName>
</protein>
<accession>A0ABC9WAS7</accession>
<dbReference type="EMBL" id="BAAFJT010000002">
    <property type="protein sequence ID" value="GAB0182117.1"/>
    <property type="molecule type" value="Genomic_DNA"/>
</dbReference>
<keyword evidence="2" id="KW-1185">Reference proteome</keyword>
<organism evidence="1 2">
    <name type="scientific">Grus japonensis</name>
    <name type="common">Japanese crane</name>
    <name type="synonym">Red-crowned crane</name>
    <dbReference type="NCBI Taxonomy" id="30415"/>
    <lineage>
        <taxon>Eukaryota</taxon>
        <taxon>Metazoa</taxon>
        <taxon>Chordata</taxon>
        <taxon>Craniata</taxon>
        <taxon>Vertebrata</taxon>
        <taxon>Euteleostomi</taxon>
        <taxon>Archelosauria</taxon>
        <taxon>Archosauria</taxon>
        <taxon>Dinosauria</taxon>
        <taxon>Saurischia</taxon>
        <taxon>Theropoda</taxon>
        <taxon>Coelurosauria</taxon>
        <taxon>Aves</taxon>
        <taxon>Neognathae</taxon>
        <taxon>Neoaves</taxon>
        <taxon>Gruiformes</taxon>
        <taxon>Gruidae</taxon>
        <taxon>Grus</taxon>
    </lineage>
</organism>